<dbReference type="Proteomes" id="UP000019202">
    <property type="component" value="Unassembled WGS sequence"/>
</dbReference>
<protein>
    <submittedName>
        <fullName evidence="1">Uncharacterized protein</fullName>
    </submittedName>
</protein>
<reference evidence="1" key="1">
    <citation type="submission" date="2013-11" db="EMBL/GenBank/DDBJ databases">
        <title>Draft genome sequence and annotation of the entomopathogenic bacteria, Xenorhabdus cabanillasi strain JM26 and Xenorhabdus szentirmai strain DSM 16338.</title>
        <authorList>
            <person name="Gualtieri M."/>
            <person name="Ogier J.C."/>
            <person name="Pages S."/>
            <person name="Givaudan A."/>
            <person name="Gaudriault S."/>
        </authorList>
    </citation>
    <scope>NUCLEOTIDE SEQUENCE [LARGE SCALE GENOMIC DNA]</scope>
    <source>
        <strain evidence="1">DSM 16338</strain>
    </source>
</reference>
<name>W1J0F0_9GAMM</name>
<organism evidence="1 2">
    <name type="scientific">Xenorhabdus szentirmaii DSM 16338</name>
    <dbReference type="NCBI Taxonomy" id="1427518"/>
    <lineage>
        <taxon>Bacteria</taxon>
        <taxon>Pseudomonadati</taxon>
        <taxon>Pseudomonadota</taxon>
        <taxon>Gammaproteobacteria</taxon>
        <taxon>Enterobacterales</taxon>
        <taxon>Morganellaceae</taxon>
        <taxon>Xenorhabdus</taxon>
    </lineage>
</organism>
<keyword evidence="2" id="KW-1185">Reference proteome</keyword>
<proteinExistence type="predicted"/>
<comment type="caution">
    <text evidence="1">The sequence shown here is derived from an EMBL/GenBank/DDBJ whole genome shotgun (WGS) entry which is preliminary data.</text>
</comment>
<dbReference type="EMBL" id="CBXF010000091">
    <property type="protein sequence ID" value="CDL83548.1"/>
    <property type="molecule type" value="Genomic_DNA"/>
</dbReference>
<dbReference type="AlphaFoldDB" id="W1J0F0"/>
<evidence type="ECO:0000313" key="1">
    <source>
        <dbReference type="EMBL" id="CDL83548.1"/>
    </source>
</evidence>
<evidence type="ECO:0000313" key="2">
    <source>
        <dbReference type="Proteomes" id="UP000019202"/>
    </source>
</evidence>
<accession>W1J0F0</accession>
<gene>
    <name evidence="1" type="ORF">XSR1_320024</name>
</gene>
<sequence>MRFRLSLYFFAGENSEIKGHSRKQTGYGSEWDYLAMCLSFCSNGGLNEMRYH</sequence>